<organism evidence="1 2">
    <name type="scientific">Paracoccus lichenicola</name>
    <dbReference type="NCBI Taxonomy" id="2665644"/>
    <lineage>
        <taxon>Bacteria</taxon>
        <taxon>Pseudomonadati</taxon>
        <taxon>Pseudomonadota</taxon>
        <taxon>Alphaproteobacteria</taxon>
        <taxon>Rhodobacterales</taxon>
        <taxon>Paracoccaceae</taxon>
        <taxon>Paracoccus</taxon>
    </lineage>
</organism>
<comment type="caution">
    <text evidence="1">The sequence shown here is derived from an EMBL/GenBank/DDBJ whole genome shotgun (WGS) entry which is preliminary data.</text>
</comment>
<protein>
    <submittedName>
        <fullName evidence="1">Uncharacterized protein</fullName>
    </submittedName>
</protein>
<evidence type="ECO:0000313" key="2">
    <source>
        <dbReference type="Proteomes" id="UP000481417"/>
    </source>
</evidence>
<keyword evidence="2" id="KW-1185">Reference proteome</keyword>
<dbReference type="AlphaFoldDB" id="A0A6L6HW18"/>
<proteinExistence type="predicted"/>
<sequence>MLRDAGIIRQDDSYSMFWRIMSVSDAPADIVVCQADPYCYISHLSAMQRYGLTNRRPTFLFITSPPDATVRSWNKNRVIDDFGSVLSNEDIYIEPLLLTHHPKNVRRRPINQLKTKFYGDWRTVRGQDTRVASIGQVFLDMVDDPARCGGMRHVLGVWKEHATKYLDQIVKAVDASEQKICKVRAGYILDEYLGISNSKVSSWLKYAERGGSRVLEAGRGYTEPFSEKWMMSVNVG</sequence>
<accession>A0A6L6HW18</accession>
<gene>
    <name evidence="1" type="ORF">GIY56_18150</name>
</gene>
<name>A0A6L6HW18_9RHOB</name>
<dbReference type="EMBL" id="WMBT01000043">
    <property type="protein sequence ID" value="MTE02205.1"/>
    <property type="molecule type" value="Genomic_DNA"/>
</dbReference>
<dbReference type="Proteomes" id="UP000481417">
    <property type="component" value="Unassembled WGS sequence"/>
</dbReference>
<reference evidence="1 2" key="1">
    <citation type="submission" date="2019-11" db="EMBL/GenBank/DDBJ databases">
        <authorList>
            <person name="Lang L."/>
        </authorList>
    </citation>
    <scope>NUCLEOTIDE SEQUENCE [LARGE SCALE GENOMIC DNA]</scope>
    <source>
        <strain evidence="1 2">YIM 132242</strain>
    </source>
</reference>
<evidence type="ECO:0000313" key="1">
    <source>
        <dbReference type="EMBL" id="MTE02205.1"/>
    </source>
</evidence>